<dbReference type="AlphaFoldDB" id="A0A8R7PFB2"/>
<dbReference type="EnsemblPlants" id="TuG1812G0200002995.01.T03">
    <property type="protein sequence ID" value="TuG1812G0200002995.01.T03"/>
    <property type="gene ID" value="TuG1812G0200002995.01"/>
</dbReference>
<dbReference type="Gramene" id="TuG1812G0200002995.01.T03">
    <property type="protein sequence ID" value="TuG1812G0200002995.01.T03"/>
    <property type="gene ID" value="TuG1812G0200002995.01"/>
</dbReference>
<evidence type="ECO:0000313" key="3">
    <source>
        <dbReference type="Proteomes" id="UP000015106"/>
    </source>
</evidence>
<keyword evidence="3" id="KW-1185">Reference proteome</keyword>
<dbReference type="EnsemblPlants" id="TuG1812G0200002995.01.T02">
    <property type="protein sequence ID" value="TuG1812G0200002995.01.T02"/>
    <property type="gene ID" value="TuG1812G0200002995.01"/>
</dbReference>
<reference evidence="2" key="2">
    <citation type="submission" date="2018-03" db="EMBL/GenBank/DDBJ databases">
        <title>The Triticum urartu genome reveals the dynamic nature of wheat genome evolution.</title>
        <authorList>
            <person name="Ling H."/>
            <person name="Ma B."/>
            <person name="Shi X."/>
            <person name="Liu H."/>
            <person name="Dong L."/>
            <person name="Sun H."/>
            <person name="Cao Y."/>
            <person name="Gao Q."/>
            <person name="Zheng S."/>
            <person name="Li Y."/>
            <person name="Yu Y."/>
            <person name="Du H."/>
            <person name="Qi M."/>
            <person name="Li Y."/>
            <person name="Yu H."/>
            <person name="Cui Y."/>
            <person name="Wang N."/>
            <person name="Chen C."/>
            <person name="Wu H."/>
            <person name="Zhao Y."/>
            <person name="Zhang J."/>
            <person name="Li Y."/>
            <person name="Zhou W."/>
            <person name="Zhang B."/>
            <person name="Hu W."/>
            <person name="Eijk M."/>
            <person name="Tang J."/>
            <person name="Witsenboer H."/>
            <person name="Zhao S."/>
            <person name="Li Z."/>
            <person name="Zhang A."/>
            <person name="Wang D."/>
            <person name="Liang C."/>
        </authorList>
    </citation>
    <scope>NUCLEOTIDE SEQUENCE [LARGE SCALE GENOMIC DNA]</scope>
    <source>
        <strain evidence="2">cv. G1812</strain>
    </source>
</reference>
<dbReference type="Proteomes" id="UP000015106">
    <property type="component" value="Chromosome 2"/>
</dbReference>
<dbReference type="Gramene" id="TuG1812G0200002995.01.T01">
    <property type="protein sequence ID" value="TuG1812G0200002995.01.T01"/>
    <property type="gene ID" value="TuG1812G0200002995.01"/>
</dbReference>
<sequence length="186" mass="19251">MLCAPLASELGSPTRWCVPASQMAWYCIERDPWSYPPDLHHRLPPPFPSVSIQPLAASPSMRSASPLLYAASGETSVRGRVVLSGRTDAVSASSSSVAERERGPVDAIFLGADFAQSASCLVVSLGEPAACGVVHGVGGVQGRGLTCIVFVRPMEGVLRSTMKGGGAGGEESRARAATPTSAPVRC</sequence>
<accession>A0A8R7PFB2</accession>
<organism evidence="2 3">
    <name type="scientific">Triticum urartu</name>
    <name type="common">Red wild einkorn</name>
    <name type="synonym">Crithodium urartu</name>
    <dbReference type="NCBI Taxonomy" id="4572"/>
    <lineage>
        <taxon>Eukaryota</taxon>
        <taxon>Viridiplantae</taxon>
        <taxon>Streptophyta</taxon>
        <taxon>Embryophyta</taxon>
        <taxon>Tracheophyta</taxon>
        <taxon>Spermatophyta</taxon>
        <taxon>Magnoliopsida</taxon>
        <taxon>Liliopsida</taxon>
        <taxon>Poales</taxon>
        <taxon>Poaceae</taxon>
        <taxon>BOP clade</taxon>
        <taxon>Pooideae</taxon>
        <taxon>Triticodae</taxon>
        <taxon>Triticeae</taxon>
        <taxon>Triticinae</taxon>
        <taxon>Triticum</taxon>
    </lineage>
</organism>
<reference evidence="2" key="3">
    <citation type="submission" date="2022-06" db="UniProtKB">
        <authorList>
            <consortium name="EnsemblPlants"/>
        </authorList>
    </citation>
    <scope>IDENTIFICATION</scope>
</reference>
<evidence type="ECO:0000313" key="2">
    <source>
        <dbReference type="EnsemblPlants" id="TuG1812G0200002995.01.T01"/>
    </source>
</evidence>
<name>A0A8R7PFB2_TRIUA</name>
<dbReference type="Gramene" id="TuG1812G0200002995.01.T02">
    <property type="protein sequence ID" value="TuG1812G0200002995.01.T02"/>
    <property type="gene ID" value="TuG1812G0200002995.01"/>
</dbReference>
<proteinExistence type="predicted"/>
<evidence type="ECO:0000256" key="1">
    <source>
        <dbReference type="SAM" id="MobiDB-lite"/>
    </source>
</evidence>
<feature type="region of interest" description="Disordered" evidence="1">
    <location>
        <begin position="162"/>
        <end position="186"/>
    </location>
</feature>
<reference evidence="3" key="1">
    <citation type="journal article" date="2013" name="Nature">
        <title>Draft genome of the wheat A-genome progenitor Triticum urartu.</title>
        <authorList>
            <person name="Ling H.Q."/>
            <person name="Zhao S."/>
            <person name="Liu D."/>
            <person name="Wang J."/>
            <person name="Sun H."/>
            <person name="Zhang C."/>
            <person name="Fan H."/>
            <person name="Li D."/>
            <person name="Dong L."/>
            <person name="Tao Y."/>
            <person name="Gao C."/>
            <person name="Wu H."/>
            <person name="Li Y."/>
            <person name="Cui Y."/>
            <person name="Guo X."/>
            <person name="Zheng S."/>
            <person name="Wang B."/>
            <person name="Yu K."/>
            <person name="Liang Q."/>
            <person name="Yang W."/>
            <person name="Lou X."/>
            <person name="Chen J."/>
            <person name="Feng M."/>
            <person name="Jian J."/>
            <person name="Zhang X."/>
            <person name="Luo G."/>
            <person name="Jiang Y."/>
            <person name="Liu J."/>
            <person name="Wang Z."/>
            <person name="Sha Y."/>
            <person name="Zhang B."/>
            <person name="Wu H."/>
            <person name="Tang D."/>
            <person name="Shen Q."/>
            <person name="Xue P."/>
            <person name="Zou S."/>
            <person name="Wang X."/>
            <person name="Liu X."/>
            <person name="Wang F."/>
            <person name="Yang Y."/>
            <person name="An X."/>
            <person name="Dong Z."/>
            <person name="Zhang K."/>
            <person name="Zhang X."/>
            <person name="Luo M.C."/>
            <person name="Dvorak J."/>
            <person name="Tong Y."/>
            <person name="Wang J."/>
            <person name="Yang H."/>
            <person name="Li Z."/>
            <person name="Wang D."/>
            <person name="Zhang A."/>
            <person name="Wang J."/>
        </authorList>
    </citation>
    <scope>NUCLEOTIDE SEQUENCE</scope>
    <source>
        <strain evidence="3">cv. G1812</strain>
    </source>
</reference>
<dbReference type="EnsemblPlants" id="TuG1812G0200002995.01.T01">
    <property type="protein sequence ID" value="TuG1812G0200002995.01.T01"/>
    <property type="gene ID" value="TuG1812G0200002995.01"/>
</dbReference>
<protein>
    <submittedName>
        <fullName evidence="2">Uncharacterized protein</fullName>
    </submittedName>
</protein>